<gene>
    <name evidence="9" type="ORF">GCM10011517_03340</name>
</gene>
<reference evidence="9" key="1">
    <citation type="journal article" date="2014" name="Int. J. Syst. Evol. Microbiol.">
        <title>Complete genome sequence of Corynebacterium casei LMG S-19264T (=DSM 44701T), isolated from a smear-ripened cheese.</title>
        <authorList>
            <consortium name="US DOE Joint Genome Institute (JGI-PGF)"/>
            <person name="Walter F."/>
            <person name="Albersmeier A."/>
            <person name="Kalinowski J."/>
            <person name="Ruckert C."/>
        </authorList>
    </citation>
    <scope>NUCLEOTIDE SEQUENCE</scope>
    <source>
        <strain evidence="9">CGMCC 1.16012</strain>
    </source>
</reference>
<feature type="transmembrane region" description="Helical" evidence="7">
    <location>
        <begin position="145"/>
        <end position="168"/>
    </location>
</feature>
<dbReference type="OrthoDB" id="9759690at2"/>
<feature type="transmembrane region" description="Helical" evidence="7">
    <location>
        <begin position="122"/>
        <end position="139"/>
    </location>
</feature>
<dbReference type="PANTHER" id="PTHR13325">
    <property type="entry name" value="PROTEASE M50 MEMBRANE-BOUND TRANSCRIPTION FACTOR SITE 2 PROTEASE"/>
    <property type="match status" value="1"/>
</dbReference>
<dbReference type="AlphaFoldDB" id="A0A917EH42"/>
<evidence type="ECO:0000313" key="10">
    <source>
        <dbReference type="Proteomes" id="UP000606730"/>
    </source>
</evidence>
<evidence type="ECO:0000256" key="6">
    <source>
        <dbReference type="ARBA" id="ARBA00023136"/>
    </source>
</evidence>
<comment type="caution">
    <text evidence="9">The sequence shown here is derived from an EMBL/GenBank/DDBJ whole genome shotgun (WGS) entry which is preliminary data.</text>
</comment>
<feature type="transmembrane region" description="Helical" evidence="7">
    <location>
        <begin position="385"/>
        <end position="406"/>
    </location>
</feature>
<evidence type="ECO:0000256" key="3">
    <source>
        <dbReference type="ARBA" id="ARBA00007931"/>
    </source>
</evidence>
<keyword evidence="10" id="KW-1185">Reference proteome</keyword>
<dbReference type="RefSeq" id="WP_095596733.1">
    <property type="nucleotide sequence ID" value="NZ_BMKN01000001.1"/>
</dbReference>
<evidence type="ECO:0000256" key="5">
    <source>
        <dbReference type="ARBA" id="ARBA00022989"/>
    </source>
</evidence>
<dbReference type="InterPro" id="IPR001193">
    <property type="entry name" value="MBTPS2"/>
</dbReference>
<evidence type="ECO:0000256" key="7">
    <source>
        <dbReference type="SAM" id="Phobius"/>
    </source>
</evidence>
<dbReference type="GO" id="GO:0031293">
    <property type="term" value="P:membrane protein intracellular domain proteolysis"/>
    <property type="evidence" value="ECO:0007669"/>
    <property type="project" value="TreeGrafter"/>
</dbReference>
<protein>
    <recommendedName>
        <fullName evidence="8">Peptidase M50 domain-containing protein</fullName>
    </recommendedName>
</protein>
<keyword evidence="4 7" id="KW-0812">Transmembrane</keyword>
<dbReference type="InterPro" id="IPR008915">
    <property type="entry name" value="Peptidase_M50"/>
</dbReference>
<keyword evidence="6 7" id="KW-0472">Membrane</keyword>
<evidence type="ECO:0000256" key="4">
    <source>
        <dbReference type="ARBA" id="ARBA00022692"/>
    </source>
</evidence>
<dbReference type="GO" id="GO:0016020">
    <property type="term" value="C:membrane"/>
    <property type="evidence" value="ECO:0007669"/>
    <property type="project" value="InterPro"/>
</dbReference>
<accession>A0A917EH42</accession>
<feature type="transmembrane region" description="Helical" evidence="7">
    <location>
        <begin position="218"/>
        <end position="239"/>
    </location>
</feature>
<comment type="similarity">
    <text evidence="3">Belongs to the peptidase M50B family.</text>
</comment>
<evidence type="ECO:0000259" key="8">
    <source>
        <dbReference type="Pfam" id="PF02163"/>
    </source>
</evidence>
<comment type="subcellular location">
    <subcellularLocation>
        <location evidence="2">Endomembrane system</location>
        <topology evidence="2">Multi-pass membrane protein</topology>
    </subcellularLocation>
</comment>
<dbReference type="Pfam" id="PF02163">
    <property type="entry name" value="Peptidase_M50"/>
    <property type="match status" value="1"/>
</dbReference>
<dbReference type="GO" id="GO:0004222">
    <property type="term" value="F:metalloendopeptidase activity"/>
    <property type="evidence" value="ECO:0007669"/>
    <property type="project" value="InterPro"/>
</dbReference>
<feature type="transmembrane region" description="Helical" evidence="7">
    <location>
        <begin position="322"/>
        <end position="342"/>
    </location>
</feature>
<feature type="domain" description="Peptidase M50" evidence="8">
    <location>
        <begin position="167"/>
        <end position="297"/>
    </location>
</feature>
<dbReference type="Proteomes" id="UP000606730">
    <property type="component" value="Unassembled WGS sequence"/>
</dbReference>
<feature type="transmembrane region" description="Helical" evidence="7">
    <location>
        <begin position="245"/>
        <end position="265"/>
    </location>
</feature>
<keyword evidence="5 7" id="KW-1133">Transmembrane helix</keyword>
<proteinExistence type="inferred from homology"/>
<evidence type="ECO:0000313" key="9">
    <source>
        <dbReference type="EMBL" id="GGE38917.1"/>
    </source>
</evidence>
<reference evidence="9" key="2">
    <citation type="submission" date="2020-09" db="EMBL/GenBank/DDBJ databases">
        <authorList>
            <person name="Sun Q."/>
            <person name="Zhou Y."/>
        </authorList>
    </citation>
    <scope>NUCLEOTIDE SEQUENCE</scope>
    <source>
        <strain evidence="9">CGMCC 1.16012</strain>
    </source>
</reference>
<dbReference type="GO" id="GO:0005737">
    <property type="term" value="C:cytoplasm"/>
    <property type="evidence" value="ECO:0007669"/>
    <property type="project" value="TreeGrafter"/>
</dbReference>
<name>A0A917EH42_9RHOB</name>
<sequence length="661" mass="72259">MDLPRPALLNQLSLRLSAEGRRLIYLVQDRSSGRIFTAPRNLALSLRRMKAAQAGVKGAKETLDEEAAKEAFGFLHLVQNMRDAELLKRKPFNPVFLGIPLFNVAPFQPALKGLARALVGPWYLVGLGLLALLCLWIGMSSDWVIMGAFNGIFSFEALVTFGLIAPVLKVIHEFGHVLVATRFGVPVRKAGLYLIGLYPMPFVDCTEADMTARRGHRIAISLAGLTVDVTIGLLAFVAWHFTAGTYLHSLLGNIFVFSTLNSILFNANPLIKLDGYFAMIDIFGLRNLYSRASGVLREFRQWVSSLGRAGALPQGWGQVGMLTYSLAAFLYRLNILWVIAAALVPRHLGLGALVVGWGGYVMFAAPMLQDRPNTPADATPPSRKWVFRGGVLAALGAALAFVQLPYRVVVPVSLDLSEHYLLSVQTPGFLSTPLTSAQLEDRAKVTQLTNPAILEDLRLMKQDLEGARLAYDAVQGVHPAQAIAAQEQIDSYTARIAIMEREIGALTLTTASQALFLPDPLSGPGEFKRAGEPIGYALPTEGQAHMTGDFPERYVQKYQDALMDAELRWDGAFDPVPITALRLKAVPTLDAATGTRSYQLKLVLPQSAQAVAGKPGLLKIRFQPEPLWRHAQFFAQGLLATYRDSQLLDRADYLGQGAGDE</sequence>
<dbReference type="EMBL" id="BMKN01000001">
    <property type="protein sequence ID" value="GGE38917.1"/>
    <property type="molecule type" value="Genomic_DNA"/>
</dbReference>
<evidence type="ECO:0000256" key="2">
    <source>
        <dbReference type="ARBA" id="ARBA00004127"/>
    </source>
</evidence>
<organism evidence="9 10">
    <name type="scientific">Actibacterium pelagium</name>
    <dbReference type="NCBI Taxonomy" id="2029103"/>
    <lineage>
        <taxon>Bacteria</taxon>
        <taxon>Pseudomonadati</taxon>
        <taxon>Pseudomonadota</taxon>
        <taxon>Alphaproteobacteria</taxon>
        <taxon>Rhodobacterales</taxon>
        <taxon>Roseobacteraceae</taxon>
        <taxon>Actibacterium</taxon>
    </lineage>
</organism>
<comment type="cofactor">
    <cofactor evidence="1">
        <name>Zn(2+)</name>
        <dbReference type="ChEBI" id="CHEBI:29105"/>
    </cofactor>
</comment>
<evidence type="ECO:0000256" key="1">
    <source>
        <dbReference type="ARBA" id="ARBA00001947"/>
    </source>
</evidence>
<dbReference type="PANTHER" id="PTHR13325:SF3">
    <property type="entry name" value="MEMBRANE-BOUND TRANSCRIPTION FACTOR SITE-2 PROTEASE"/>
    <property type="match status" value="1"/>
</dbReference>
<feature type="transmembrane region" description="Helical" evidence="7">
    <location>
        <begin position="348"/>
        <end position="365"/>
    </location>
</feature>